<dbReference type="PRINTS" id="PR00344">
    <property type="entry name" value="BCTRLSENSOR"/>
</dbReference>
<dbReference type="GO" id="GO:0016301">
    <property type="term" value="F:kinase activity"/>
    <property type="evidence" value="ECO:0007669"/>
    <property type="project" value="UniProtKB-KW"/>
</dbReference>
<dbReference type="InterPro" id="IPR036097">
    <property type="entry name" value="HisK_dim/P_sf"/>
</dbReference>
<organism evidence="8 9">
    <name type="scientific">Leptothoe kymatousa TAU-MAC 1615</name>
    <dbReference type="NCBI Taxonomy" id="2364775"/>
    <lineage>
        <taxon>Bacteria</taxon>
        <taxon>Bacillati</taxon>
        <taxon>Cyanobacteriota</taxon>
        <taxon>Cyanophyceae</taxon>
        <taxon>Nodosilineales</taxon>
        <taxon>Cymatolegaceae</taxon>
        <taxon>Leptothoe</taxon>
        <taxon>Leptothoe kymatousa</taxon>
    </lineage>
</organism>
<dbReference type="EMBL" id="JADOER010000014">
    <property type="protein sequence ID" value="MBT9313574.1"/>
    <property type="molecule type" value="Genomic_DNA"/>
</dbReference>
<dbReference type="Proteomes" id="UP001196661">
    <property type="component" value="Unassembled WGS sequence"/>
</dbReference>
<protein>
    <recommendedName>
        <fullName evidence="2">histidine kinase</fullName>
        <ecNumber evidence="2">2.7.13.3</ecNumber>
    </recommendedName>
</protein>
<dbReference type="SUPFAM" id="SSF55874">
    <property type="entry name" value="ATPase domain of HSP90 chaperone/DNA topoisomerase II/histidine kinase"/>
    <property type="match status" value="1"/>
</dbReference>
<dbReference type="EC" id="2.7.13.3" evidence="2"/>
<dbReference type="PROSITE" id="PS50109">
    <property type="entry name" value="HIS_KIN"/>
    <property type="match status" value="1"/>
</dbReference>
<keyword evidence="5 8" id="KW-0418">Kinase</keyword>
<name>A0ABS5Y870_9CYAN</name>
<keyword evidence="6" id="KW-0902">Two-component regulatory system</keyword>
<dbReference type="CDD" id="cd00075">
    <property type="entry name" value="HATPase"/>
    <property type="match status" value="1"/>
</dbReference>
<sequence>MYPTPPSRANHQSEIASADIRQLCQSQIERLSEKLPVLDVWLVCWNQLENKHDMLSYRHNSEAEAKVRLYLDSERWISENLPFLELKHLSLNSDDSQAYVCGLGKTDTHWDYLLLLTENHISRPQQDVVRDNAQLLQKYLTLYQDYLRQRAKVQLLEQAIHQAEHQLKTPLSLIRLYAETIVLGAEHENERQQAGCIRQMVDEVTAKLGELLHCGKQDCLQRETYELSDLLTKVLTQLAPVIQQKQLNLIQPVKSMSVTVDGWQFEQVLHNLLDNAIHHSPQGGTLTIHWQDYGETMLVSVSDQGPGLGALGSHQLFQPFYTKRPGGTGLGLAIAKKIVLDHRGSIDAETLPEGGARFSVCLPC</sequence>
<dbReference type="Gene3D" id="3.30.565.10">
    <property type="entry name" value="Histidine kinase-like ATPase, C-terminal domain"/>
    <property type="match status" value="1"/>
</dbReference>
<dbReference type="InterPro" id="IPR005467">
    <property type="entry name" value="His_kinase_dom"/>
</dbReference>
<keyword evidence="3" id="KW-0597">Phosphoprotein</keyword>
<evidence type="ECO:0000256" key="4">
    <source>
        <dbReference type="ARBA" id="ARBA00022679"/>
    </source>
</evidence>
<evidence type="ECO:0000256" key="1">
    <source>
        <dbReference type="ARBA" id="ARBA00000085"/>
    </source>
</evidence>
<dbReference type="SUPFAM" id="SSF47384">
    <property type="entry name" value="Homodimeric domain of signal transducing histidine kinase"/>
    <property type="match status" value="1"/>
</dbReference>
<comment type="caution">
    <text evidence="8">The sequence shown here is derived from an EMBL/GenBank/DDBJ whole genome shotgun (WGS) entry which is preliminary data.</text>
</comment>
<evidence type="ECO:0000313" key="8">
    <source>
        <dbReference type="EMBL" id="MBT9313574.1"/>
    </source>
</evidence>
<evidence type="ECO:0000256" key="6">
    <source>
        <dbReference type="ARBA" id="ARBA00023012"/>
    </source>
</evidence>
<dbReference type="RefSeq" id="WP_215619464.1">
    <property type="nucleotide sequence ID" value="NZ_JADOER010000014.1"/>
</dbReference>
<evidence type="ECO:0000313" key="9">
    <source>
        <dbReference type="Proteomes" id="UP001196661"/>
    </source>
</evidence>
<evidence type="ECO:0000256" key="2">
    <source>
        <dbReference type="ARBA" id="ARBA00012438"/>
    </source>
</evidence>
<dbReference type="InterPro" id="IPR036890">
    <property type="entry name" value="HATPase_C_sf"/>
</dbReference>
<keyword evidence="9" id="KW-1185">Reference proteome</keyword>
<dbReference type="InterPro" id="IPR050351">
    <property type="entry name" value="BphY/WalK/GraS-like"/>
</dbReference>
<keyword evidence="4" id="KW-0808">Transferase</keyword>
<dbReference type="SMART" id="SM00387">
    <property type="entry name" value="HATPase_c"/>
    <property type="match status" value="1"/>
</dbReference>
<evidence type="ECO:0000256" key="3">
    <source>
        <dbReference type="ARBA" id="ARBA00022553"/>
    </source>
</evidence>
<dbReference type="Pfam" id="PF02518">
    <property type="entry name" value="HATPase_c"/>
    <property type="match status" value="1"/>
</dbReference>
<gene>
    <name evidence="8" type="ORF">IXB28_15280</name>
</gene>
<dbReference type="PANTHER" id="PTHR45453">
    <property type="entry name" value="PHOSPHATE REGULON SENSOR PROTEIN PHOR"/>
    <property type="match status" value="1"/>
</dbReference>
<proteinExistence type="predicted"/>
<evidence type="ECO:0000256" key="5">
    <source>
        <dbReference type="ARBA" id="ARBA00022777"/>
    </source>
</evidence>
<comment type="catalytic activity">
    <reaction evidence="1">
        <text>ATP + protein L-histidine = ADP + protein N-phospho-L-histidine.</text>
        <dbReference type="EC" id="2.7.13.3"/>
    </reaction>
</comment>
<accession>A0ABS5Y870</accession>
<reference evidence="8 9" key="1">
    <citation type="journal article" date="2021" name="Mar. Drugs">
        <title>Genome Reduction and Secondary Metabolism of the Marine Sponge-Associated Cyanobacterium Leptothoe.</title>
        <authorList>
            <person name="Konstantinou D."/>
            <person name="Popin R.V."/>
            <person name="Fewer D.P."/>
            <person name="Sivonen K."/>
            <person name="Gkelis S."/>
        </authorList>
    </citation>
    <scope>NUCLEOTIDE SEQUENCE [LARGE SCALE GENOMIC DNA]</scope>
    <source>
        <strain evidence="8 9">TAU-MAC 1615</strain>
    </source>
</reference>
<evidence type="ECO:0000259" key="7">
    <source>
        <dbReference type="PROSITE" id="PS50109"/>
    </source>
</evidence>
<dbReference type="PANTHER" id="PTHR45453:SF1">
    <property type="entry name" value="PHOSPHATE REGULON SENSOR PROTEIN PHOR"/>
    <property type="match status" value="1"/>
</dbReference>
<dbReference type="InterPro" id="IPR003594">
    <property type="entry name" value="HATPase_dom"/>
</dbReference>
<dbReference type="InterPro" id="IPR004358">
    <property type="entry name" value="Sig_transdc_His_kin-like_C"/>
</dbReference>
<feature type="domain" description="Histidine kinase" evidence="7">
    <location>
        <begin position="162"/>
        <end position="364"/>
    </location>
</feature>